<sequence>MINKEILLREKLRYNLPLEISKRELKLLKKDFPVQRIIGYCEMQSIRVFLNKSTLIPRYETEEVILKCYEFLNKDSEVLDLGTGTGFIGLAIKKNINCKVTLIDKNKKALKMAKKNAEFNNLDVEIFKSNWFSNVYKKYDLIVANPPYLDKSKLKKQDRPKFDPSYALYAKNNGLKDYIKILKDYKKFLKPNGILIFEIDDFVAQYFEKYYPDQEIIKDINNKKRIIVIR</sequence>
<protein>
    <recommendedName>
        <fullName evidence="1">peptide chain release factor N(5)-glutamine methyltransferase</fullName>
        <ecNumber evidence="1">2.1.1.297</ecNumber>
    </recommendedName>
</protein>
<gene>
    <name evidence="7" type="ORF">KQ875_02410</name>
</gene>
<proteinExistence type="predicted"/>
<evidence type="ECO:0000256" key="2">
    <source>
        <dbReference type="ARBA" id="ARBA00022603"/>
    </source>
</evidence>
<evidence type="ECO:0000256" key="5">
    <source>
        <dbReference type="ARBA" id="ARBA00048391"/>
    </source>
</evidence>
<evidence type="ECO:0000256" key="3">
    <source>
        <dbReference type="ARBA" id="ARBA00022679"/>
    </source>
</evidence>
<organism evidence="7 8">
    <name type="scientific">Mycoplasma zalophi</name>
    <dbReference type="NCBI Taxonomy" id="191287"/>
    <lineage>
        <taxon>Bacteria</taxon>
        <taxon>Bacillati</taxon>
        <taxon>Mycoplasmatota</taxon>
        <taxon>Mollicutes</taxon>
        <taxon>Mycoplasmataceae</taxon>
        <taxon>Mycoplasma</taxon>
    </lineage>
</organism>
<comment type="catalytic activity">
    <reaction evidence="5">
        <text>L-glutaminyl-[peptide chain release factor] + S-adenosyl-L-methionine = N(5)-methyl-L-glutaminyl-[peptide chain release factor] + S-adenosyl-L-homocysteine + H(+)</text>
        <dbReference type="Rhea" id="RHEA:42896"/>
        <dbReference type="Rhea" id="RHEA-COMP:10271"/>
        <dbReference type="Rhea" id="RHEA-COMP:10272"/>
        <dbReference type="ChEBI" id="CHEBI:15378"/>
        <dbReference type="ChEBI" id="CHEBI:30011"/>
        <dbReference type="ChEBI" id="CHEBI:57856"/>
        <dbReference type="ChEBI" id="CHEBI:59789"/>
        <dbReference type="ChEBI" id="CHEBI:61891"/>
        <dbReference type="EC" id="2.1.1.297"/>
    </reaction>
</comment>
<keyword evidence="3" id="KW-0808">Transferase</keyword>
<dbReference type="PANTHER" id="PTHR18895:SF74">
    <property type="entry name" value="MTRF1L RELEASE FACTOR GLUTAMINE METHYLTRANSFERASE"/>
    <property type="match status" value="1"/>
</dbReference>
<keyword evidence="4" id="KW-0949">S-adenosyl-L-methionine</keyword>
<dbReference type="PROSITE" id="PS00092">
    <property type="entry name" value="N6_MTASE"/>
    <property type="match status" value="1"/>
</dbReference>
<accession>A0ABS6DQ44</accession>
<dbReference type="RefSeq" id="WP_216489039.1">
    <property type="nucleotide sequence ID" value="NZ_JAHMHH010000002.1"/>
</dbReference>
<keyword evidence="8" id="KW-1185">Reference proteome</keyword>
<dbReference type="NCBIfam" id="TIGR00536">
    <property type="entry name" value="hemK_fam"/>
    <property type="match status" value="1"/>
</dbReference>
<dbReference type="EC" id="2.1.1.297" evidence="1"/>
<dbReference type="Proteomes" id="UP000718793">
    <property type="component" value="Unassembled WGS sequence"/>
</dbReference>
<dbReference type="GO" id="GO:0008168">
    <property type="term" value="F:methyltransferase activity"/>
    <property type="evidence" value="ECO:0007669"/>
    <property type="project" value="UniProtKB-KW"/>
</dbReference>
<comment type="caution">
    <text evidence="7">The sequence shown here is derived from an EMBL/GenBank/DDBJ whole genome shotgun (WGS) entry which is preliminary data.</text>
</comment>
<evidence type="ECO:0000256" key="1">
    <source>
        <dbReference type="ARBA" id="ARBA00012771"/>
    </source>
</evidence>
<dbReference type="CDD" id="cd02440">
    <property type="entry name" value="AdoMet_MTases"/>
    <property type="match status" value="1"/>
</dbReference>
<dbReference type="PANTHER" id="PTHR18895">
    <property type="entry name" value="HEMK METHYLTRANSFERASE"/>
    <property type="match status" value="1"/>
</dbReference>
<reference evidence="7" key="1">
    <citation type="submission" date="2021-06" db="EMBL/GenBank/DDBJ databases">
        <title>Novel Mycoplasma species detected in California sea lions (Zalophus californianus) from the USA.</title>
        <authorList>
            <person name="Volokhov D.V."/>
            <person name="Furtak V.A."/>
            <person name="Zagorodnyaya T.A."/>
        </authorList>
    </citation>
    <scope>NUCLEOTIDE SEQUENCE [LARGE SCALE GENOMIC DNA]</scope>
    <source>
        <strain evidence="7">CSL 5346</strain>
    </source>
</reference>
<feature type="domain" description="Methyltransferase small" evidence="6">
    <location>
        <begin position="74"/>
        <end position="154"/>
    </location>
</feature>
<dbReference type="InterPro" id="IPR007848">
    <property type="entry name" value="Small_mtfrase_dom"/>
</dbReference>
<evidence type="ECO:0000256" key="4">
    <source>
        <dbReference type="ARBA" id="ARBA00022691"/>
    </source>
</evidence>
<evidence type="ECO:0000259" key="6">
    <source>
        <dbReference type="Pfam" id="PF05175"/>
    </source>
</evidence>
<evidence type="ECO:0000313" key="8">
    <source>
        <dbReference type="Proteomes" id="UP000718793"/>
    </source>
</evidence>
<keyword evidence="2 7" id="KW-0489">Methyltransferase</keyword>
<dbReference type="InterPro" id="IPR004556">
    <property type="entry name" value="HemK-like"/>
</dbReference>
<evidence type="ECO:0000313" key="7">
    <source>
        <dbReference type="EMBL" id="MBU4692445.1"/>
    </source>
</evidence>
<dbReference type="InterPro" id="IPR050320">
    <property type="entry name" value="N5-glutamine_MTase"/>
</dbReference>
<dbReference type="Pfam" id="PF05175">
    <property type="entry name" value="MTS"/>
    <property type="match status" value="1"/>
</dbReference>
<dbReference type="InterPro" id="IPR002052">
    <property type="entry name" value="DNA_methylase_N6_adenine_CS"/>
</dbReference>
<name>A0ABS6DQ44_9MOLU</name>
<dbReference type="GO" id="GO:0032259">
    <property type="term" value="P:methylation"/>
    <property type="evidence" value="ECO:0007669"/>
    <property type="project" value="UniProtKB-KW"/>
</dbReference>
<dbReference type="EMBL" id="JAHMHH010000002">
    <property type="protein sequence ID" value="MBU4692445.1"/>
    <property type="molecule type" value="Genomic_DNA"/>
</dbReference>